<dbReference type="HOGENOM" id="CLU_2653592_0_0_6"/>
<dbReference type="EMBL" id="AM039952">
    <property type="protein sequence ID" value="CAJ24771.1"/>
    <property type="molecule type" value="Genomic_DNA"/>
</dbReference>
<sequence length="76" mass="8735">MGMADARQWYVPLAHRCACALFSATRWMFVACWSPRQRQRRRGGAIASKARMRSACERAGAIGLTACRHRGRQRRR</sequence>
<dbReference type="KEGG" id="xcv:XCV3052"/>
<dbReference type="Proteomes" id="UP000007069">
    <property type="component" value="Chromosome"/>
</dbReference>
<accession>Q3BR30</accession>
<organism evidence="2">
    <name type="scientific">Xanthomonas euvesicatoria pv. vesicatoria (strain 85-10)</name>
    <name type="common">Xanthomonas campestris pv. vesicatoria</name>
    <dbReference type="NCBI Taxonomy" id="316273"/>
    <lineage>
        <taxon>Bacteria</taxon>
        <taxon>Pseudomonadati</taxon>
        <taxon>Pseudomonadota</taxon>
        <taxon>Gammaproteobacteria</taxon>
        <taxon>Lysobacterales</taxon>
        <taxon>Lysobacteraceae</taxon>
        <taxon>Xanthomonas</taxon>
    </lineage>
</organism>
<gene>
    <name evidence="1" type="ordered locus">XCV3052</name>
</gene>
<dbReference type="AlphaFoldDB" id="Q3BR30"/>
<evidence type="ECO:0000313" key="2">
    <source>
        <dbReference type="Proteomes" id="UP000007069"/>
    </source>
</evidence>
<name>Q3BR30_XANE5</name>
<protein>
    <submittedName>
        <fullName evidence="1">Uncharacterized protein</fullName>
    </submittedName>
</protein>
<proteinExistence type="predicted"/>
<reference evidence="1 2" key="1">
    <citation type="journal article" date="2005" name="J. Bacteriol.">
        <title>Insights into genome plasticity and pathogenicity of the plant pathogenic Bacterium Xanthomonas campestris pv. vesicatoria revealed by the complete genome sequence.</title>
        <authorList>
            <person name="Thieme F."/>
            <person name="Koebnik R."/>
            <person name="Bekel T."/>
            <person name="Berger C."/>
            <person name="Boch J."/>
            <person name="Buettner D."/>
            <person name="Caldana C."/>
            <person name="Gaigalat L."/>
            <person name="Goesmann A."/>
            <person name="Kay S."/>
            <person name="Kirchner O."/>
            <person name="Lanz C."/>
            <person name="Linke B."/>
            <person name="McHardy A.C."/>
            <person name="Meyer F."/>
            <person name="Mittenhuber G."/>
            <person name="Nies D.H."/>
            <person name="Niesbach-Kloesgen U."/>
            <person name="Patschkowski T."/>
            <person name="Rueckert C."/>
            <person name="Rupp O."/>
            <person name="Schneicker S."/>
            <person name="Schuster S.C."/>
            <person name="Vorhoelter F.J."/>
            <person name="Weber E."/>
            <person name="Puehler A."/>
            <person name="Bonas U."/>
            <person name="Bartels D."/>
            <person name="Kaiser O."/>
        </authorList>
    </citation>
    <scope>NUCLEOTIDE SEQUENCE [LARGE SCALE GENOMIC DNA]</scope>
    <source>
        <strain evidence="1 2">85-10</strain>
    </source>
</reference>
<evidence type="ECO:0000313" key="1">
    <source>
        <dbReference type="EMBL" id="CAJ24771.1"/>
    </source>
</evidence>